<reference evidence="1 2" key="1">
    <citation type="submission" date="2019-07" db="EMBL/GenBank/DDBJ databases">
        <title>Genomics analysis of Aphanomyces spp. identifies a new class of oomycete effector associated with host adaptation.</title>
        <authorList>
            <person name="Gaulin E."/>
        </authorList>
    </citation>
    <scope>NUCLEOTIDE SEQUENCE [LARGE SCALE GENOMIC DNA]</scope>
    <source>
        <strain evidence="1 2">ATCC 201684</strain>
    </source>
</reference>
<dbReference type="EMBL" id="VJMJ01000093">
    <property type="protein sequence ID" value="KAF0735895.1"/>
    <property type="molecule type" value="Genomic_DNA"/>
</dbReference>
<organism evidence="1 2">
    <name type="scientific">Aphanomyces euteiches</name>
    <dbReference type="NCBI Taxonomy" id="100861"/>
    <lineage>
        <taxon>Eukaryota</taxon>
        <taxon>Sar</taxon>
        <taxon>Stramenopiles</taxon>
        <taxon>Oomycota</taxon>
        <taxon>Saprolegniomycetes</taxon>
        <taxon>Saprolegniales</taxon>
        <taxon>Verrucalvaceae</taxon>
        <taxon>Aphanomyces</taxon>
    </lineage>
</organism>
<dbReference type="Proteomes" id="UP000481153">
    <property type="component" value="Unassembled WGS sequence"/>
</dbReference>
<gene>
    <name evidence="1" type="ORF">Ae201684_007897</name>
</gene>
<dbReference type="AlphaFoldDB" id="A0A6G0X7S8"/>
<protein>
    <submittedName>
        <fullName evidence="1">Uncharacterized protein</fullName>
    </submittedName>
</protein>
<proteinExistence type="predicted"/>
<sequence length="178" mass="19449">MEMFWDASSVLPASRLKSCERLLFRSGFTAVTILVAATEFRVEVARGAQVLVLATTVTTGNRGLRALRASSLLLQGSRHNFSWQVQVGAQVFDTFGSQIPVVPLPVEGFLDVATRVEGLHQLDHLEVGHIHFAVLGQGIVLLANHHTFLKQVGVDSNAVLLRDKHGRIESLAGERVFT</sequence>
<name>A0A6G0X7S8_9STRA</name>
<keyword evidence="2" id="KW-1185">Reference proteome</keyword>
<evidence type="ECO:0000313" key="2">
    <source>
        <dbReference type="Proteomes" id="UP000481153"/>
    </source>
</evidence>
<accession>A0A6G0X7S8</accession>
<evidence type="ECO:0000313" key="1">
    <source>
        <dbReference type="EMBL" id="KAF0735895.1"/>
    </source>
</evidence>
<comment type="caution">
    <text evidence="1">The sequence shown here is derived from an EMBL/GenBank/DDBJ whole genome shotgun (WGS) entry which is preliminary data.</text>
</comment>